<evidence type="ECO:0000313" key="1">
    <source>
        <dbReference type="EMBL" id="CAG8654393.1"/>
    </source>
</evidence>
<feature type="non-terminal residue" evidence="1">
    <location>
        <position position="70"/>
    </location>
</feature>
<accession>A0ACA9NH58</accession>
<reference evidence="1" key="1">
    <citation type="submission" date="2021-06" db="EMBL/GenBank/DDBJ databases">
        <authorList>
            <person name="Kallberg Y."/>
            <person name="Tangrot J."/>
            <person name="Rosling A."/>
        </authorList>
    </citation>
    <scope>NUCLEOTIDE SEQUENCE</scope>
    <source>
        <strain evidence="1">IL203A</strain>
    </source>
</reference>
<name>A0ACA9NH58_9GLOM</name>
<comment type="caution">
    <text evidence="1">The sequence shown here is derived from an EMBL/GenBank/DDBJ whole genome shotgun (WGS) entry which is preliminary data.</text>
</comment>
<proteinExistence type="predicted"/>
<organism evidence="1 2">
    <name type="scientific">Dentiscutata heterogama</name>
    <dbReference type="NCBI Taxonomy" id="1316150"/>
    <lineage>
        <taxon>Eukaryota</taxon>
        <taxon>Fungi</taxon>
        <taxon>Fungi incertae sedis</taxon>
        <taxon>Mucoromycota</taxon>
        <taxon>Glomeromycotina</taxon>
        <taxon>Glomeromycetes</taxon>
        <taxon>Diversisporales</taxon>
        <taxon>Gigasporaceae</taxon>
        <taxon>Dentiscutata</taxon>
    </lineage>
</organism>
<gene>
    <name evidence="1" type="ORF">DHETER_LOCUS9454</name>
</gene>
<evidence type="ECO:0000313" key="2">
    <source>
        <dbReference type="Proteomes" id="UP000789702"/>
    </source>
</evidence>
<feature type="non-terminal residue" evidence="1">
    <location>
        <position position="1"/>
    </location>
</feature>
<protein>
    <submittedName>
        <fullName evidence="1">14746_t:CDS:1</fullName>
    </submittedName>
</protein>
<sequence>HVLLALQMYVQHATLPLNVSKISAILAEKPIAAHHLQVLPTCSDECPHNYKCHVWKQDCFTCAQARCVPI</sequence>
<dbReference type="Proteomes" id="UP000789702">
    <property type="component" value="Unassembled WGS sequence"/>
</dbReference>
<keyword evidence="2" id="KW-1185">Reference proteome</keyword>
<dbReference type="EMBL" id="CAJVPU010016617">
    <property type="protein sequence ID" value="CAG8654393.1"/>
    <property type="molecule type" value="Genomic_DNA"/>
</dbReference>